<feature type="transmembrane region" description="Helical" evidence="7">
    <location>
        <begin position="394"/>
        <end position="416"/>
    </location>
</feature>
<dbReference type="PANTHER" id="PTHR10590">
    <property type="entry name" value="SODIUM/NUCLEOSIDE COTRANSPORTER"/>
    <property type="match status" value="1"/>
</dbReference>
<evidence type="ECO:0000256" key="3">
    <source>
        <dbReference type="ARBA" id="ARBA00022475"/>
    </source>
</evidence>
<dbReference type="EMBL" id="JACIGK010000015">
    <property type="protein sequence ID" value="MBB4266579.1"/>
    <property type="molecule type" value="Genomic_DNA"/>
</dbReference>
<dbReference type="GO" id="GO:0015293">
    <property type="term" value="F:symporter activity"/>
    <property type="evidence" value="ECO:0007669"/>
    <property type="project" value="TreeGrafter"/>
</dbReference>
<keyword evidence="4 7" id="KW-0812">Transmembrane</keyword>
<dbReference type="AlphaFoldDB" id="A0A7W6REJ3"/>
<dbReference type="Pfam" id="PF07670">
    <property type="entry name" value="Gate"/>
    <property type="match status" value="1"/>
</dbReference>
<feature type="transmembrane region" description="Helical" evidence="7">
    <location>
        <begin position="29"/>
        <end position="47"/>
    </location>
</feature>
<evidence type="ECO:0000259" key="9">
    <source>
        <dbReference type="Pfam" id="PF07662"/>
    </source>
</evidence>
<evidence type="ECO:0000256" key="1">
    <source>
        <dbReference type="ARBA" id="ARBA00004651"/>
    </source>
</evidence>
<feature type="transmembrane region" description="Helical" evidence="7">
    <location>
        <begin position="209"/>
        <end position="228"/>
    </location>
</feature>
<accession>A0A7W6REJ3</accession>
<feature type="transmembrane region" description="Helical" evidence="7">
    <location>
        <begin position="303"/>
        <end position="320"/>
    </location>
</feature>
<evidence type="ECO:0000259" key="8">
    <source>
        <dbReference type="Pfam" id="PF01773"/>
    </source>
</evidence>
<dbReference type="GO" id="GO:0005886">
    <property type="term" value="C:plasma membrane"/>
    <property type="evidence" value="ECO:0007669"/>
    <property type="project" value="UniProtKB-SubCell"/>
</dbReference>
<feature type="domain" description="Nucleoside transporter/FeoB GTPase Gate" evidence="10">
    <location>
        <begin position="101"/>
        <end position="198"/>
    </location>
</feature>
<dbReference type="Pfam" id="PF07662">
    <property type="entry name" value="Nucleos_tra2_C"/>
    <property type="match status" value="1"/>
</dbReference>
<gene>
    <name evidence="11" type="ORF">GGD89_002211</name>
</gene>
<evidence type="ECO:0000313" key="12">
    <source>
        <dbReference type="Proteomes" id="UP000554286"/>
    </source>
</evidence>
<feature type="domain" description="Concentrative nucleoside transporter N-terminal" evidence="8">
    <location>
        <begin position="8"/>
        <end position="81"/>
    </location>
</feature>
<comment type="similarity">
    <text evidence="2">Belongs to the concentrative nucleoside transporter (CNT) (TC 2.A.41) family.</text>
</comment>
<dbReference type="PANTHER" id="PTHR10590:SF4">
    <property type="entry name" value="SOLUTE CARRIER FAMILY 28 MEMBER 3"/>
    <property type="match status" value="1"/>
</dbReference>
<sequence length="418" mass="43586">MDRIQGLIGIVAILAVCWAMSERRASIAWRPVLIGVGLHALLALVLLKTPGVTAVFAGLNAGVLALQEATRAGTTFLFGYLGGGDLPFEDPGPGAAFVLAFQALPLILVVSAVTSVLFYWRVLPVVVHGVAWGLRRTMGVGGAVGLSSAANIFVGMIEAPLFIRPYVAAMSRSELFLMMTCGMATIAGTVMVLYASFLSGVLDNALGHILVASVISAPASLALALMLVPEDPDVAPTEARFKLPPPEAHNTMEAVLLGTREGIALVVNVAAMLLVMVALVSLLNQGLGLLPPVADAPLTLERMLGWAMAPVVWLIGIPWTEAMTAGTLMGTKTVLNELLAYAQMASLPEDALSDRSDLIMAYALCGFANFGSLGIMLGGLTAMAPERRRDIVALGGRTILSGTLATLMTGASVGLLTW</sequence>
<name>A0A7W6REJ3_9PROT</name>
<keyword evidence="3" id="KW-1003">Cell membrane</keyword>
<feature type="transmembrane region" description="Helical" evidence="7">
    <location>
        <begin position="175"/>
        <end position="197"/>
    </location>
</feature>
<evidence type="ECO:0000256" key="6">
    <source>
        <dbReference type="ARBA" id="ARBA00023136"/>
    </source>
</evidence>
<dbReference type="Proteomes" id="UP000554286">
    <property type="component" value="Unassembled WGS sequence"/>
</dbReference>
<reference evidence="11 12" key="1">
    <citation type="submission" date="2020-08" db="EMBL/GenBank/DDBJ databases">
        <title>Genome sequencing of Purple Non-Sulfur Bacteria from various extreme environments.</title>
        <authorList>
            <person name="Mayer M."/>
        </authorList>
    </citation>
    <scope>NUCLEOTIDE SEQUENCE [LARGE SCALE GENOMIC DNA]</scope>
    <source>
        <strain evidence="11 12">JA131</strain>
    </source>
</reference>
<keyword evidence="12" id="KW-1185">Reference proteome</keyword>
<organism evidence="11 12">
    <name type="scientific">Roseospira visakhapatnamensis</name>
    <dbReference type="NCBI Taxonomy" id="390880"/>
    <lineage>
        <taxon>Bacteria</taxon>
        <taxon>Pseudomonadati</taxon>
        <taxon>Pseudomonadota</taxon>
        <taxon>Alphaproteobacteria</taxon>
        <taxon>Rhodospirillales</taxon>
        <taxon>Rhodospirillaceae</taxon>
        <taxon>Roseospira</taxon>
    </lineage>
</organism>
<dbReference type="InterPro" id="IPR011642">
    <property type="entry name" value="Gate_dom"/>
</dbReference>
<dbReference type="InterPro" id="IPR002668">
    <property type="entry name" value="CNT_N_dom"/>
</dbReference>
<evidence type="ECO:0000313" key="11">
    <source>
        <dbReference type="EMBL" id="MBB4266579.1"/>
    </source>
</evidence>
<dbReference type="Pfam" id="PF01773">
    <property type="entry name" value="Nucleos_tra2_N"/>
    <property type="match status" value="1"/>
</dbReference>
<protein>
    <submittedName>
        <fullName evidence="11">CNT family concentrative nucleoside transporter</fullName>
    </submittedName>
</protein>
<keyword evidence="6 7" id="KW-0472">Membrane</keyword>
<dbReference type="InterPro" id="IPR011657">
    <property type="entry name" value="CNT_C_dom"/>
</dbReference>
<dbReference type="RefSeq" id="WP_184045164.1">
    <property type="nucleotide sequence ID" value="NZ_JACIGK010000015.1"/>
</dbReference>
<feature type="transmembrane region" description="Helical" evidence="7">
    <location>
        <begin position="359"/>
        <end position="382"/>
    </location>
</feature>
<evidence type="ECO:0000256" key="7">
    <source>
        <dbReference type="SAM" id="Phobius"/>
    </source>
</evidence>
<feature type="domain" description="Concentrative nucleoside transporter C-terminal" evidence="9">
    <location>
        <begin position="208"/>
        <end position="414"/>
    </location>
</feature>
<comment type="subcellular location">
    <subcellularLocation>
        <location evidence="1">Cell membrane</location>
        <topology evidence="1">Multi-pass membrane protein</topology>
    </subcellularLocation>
</comment>
<feature type="transmembrane region" description="Helical" evidence="7">
    <location>
        <begin position="94"/>
        <end position="120"/>
    </location>
</feature>
<comment type="caution">
    <text evidence="11">The sequence shown here is derived from an EMBL/GenBank/DDBJ whole genome shotgun (WGS) entry which is preliminary data.</text>
</comment>
<dbReference type="GO" id="GO:0005337">
    <property type="term" value="F:nucleoside transmembrane transporter activity"/>
    <property type="evidence" value="ECO:0007669"/>
    <property type="project" value="InterPro"/>
</dbReference>
<dbReference type="InterPro" id="IPR008276">
    <property type="entry name" value="C_nuclsd_transpt"/>
</dbReference>
<evidence type="ECO:0000259" key="10">
    <source>
        <dbReference type="Pfam" id="PF07670"/>
    </source>
</evidence>
<feature type="transmembrane region" description="Helical" evidence="7">
    <location>
        <begin position="262"/>
        <end position="283"/>
    </location>
</feature>
<proteinExistence type="inferred from homology"/>
<keyword evidence="5 7" id="KW-1133">Transmembrane helix</keyword>
<evidence type="ECO:0000256" key="2">
    <source>
        <dbReference type="ARBA" id="ARBA00009033"/>
    </source>
</evidence>
<feature type="transmembrane region" description="Helical" evidence="7">
    <location>
        <begin position="140"/>
        <end position="163"/>
    </location>
</feature>
<evidence type="ECO:0000256" key="5">
    <source>
        <dbReference type="ARBA" id="ARBA00022989"/>
    </source>
</evidence>
<evidence type="ECO:0000256" key="4">
    <source>
        <dbReference type="ARBA" id="ARBA00022692"/>
    </source>
</evidence>